<keyword evidence="2" id="KW-0560">Oxidoreductase</keyword>
<feature type="compositionally biased region" description="Basic and acidic residues" evidence="4">
    <location>
        <begin position="512"/>
        <end position="521"/>
    </location>
</feature>
<dbReference type="InterPro" id="IPR036188">
    <property type="entry name" value="FAD/NAD-bd_sf"/>
</dbReference>
<dbReference type="Pfam" id="PF00890">
    <property type="entry name" value="FAD_binding_2"/>
    <property type="match status" value="1"/>
</dbReference>
<comment type="caution">
    <text evidence="6">The sequence shown here is derived from an EMBL/GenBank/DDBJ whole genome shotgun (WGS) entry which is preliminary data.</text>
</comment>
<accession>A0A931F6H4</accession>
<dbReference type="RefSeq" id="WP_270453858.1">
    <property type="nucleotide sequence ID" value="NZ_JADPIE010000004.1"/>
</dbReference>
<dbReference type="PRINTS" id="PR00368">
    <property type="entry name" value="FADPNR"/>
</dbReference>
<gene>
    <name evidence="6" type="ORF">I0Q91_07575</name>
</gene>
<feature type="domain" description="FAD-dependent oxidoreductase 2 FAD-binding" evidence="5">
    <location>
        <begin position="91"/>
        <end position="472"/>
    </location>
</feature>
<dbReference type="Gene3D" id="3.50.50.60">
    <property type="entry name" value="FAD/NAD(P)-binding domain"/>
    <property type="match status" value="1"/>
</dbReference>
<dbReference type="AlphaFoldDB" id="A0A931F6H4"/>
<dbReference type="InterPro" id="IPR030664">
    <property type="entry name" value="SdhA/FrdA/AprA"/>
</dbReference>
<evidence type="ECO:0000313" key="7">
    <source>
        <dbReference type="Proteomes" id="UP000621436"/>
    </source>
</evidence>
<reference evidence="6" key="1">
    <citation type="submission" date="2020-11" db="EMBL/GenBank/DDBJ databases">
        <title>Halonatronomonas betainensis gen. nov., sp. nov. a novel haloalkaliphilic representative of the family Halanaerobiacae capable of betaine degradation.</title>
        <authorList>
            <person name="Boltyanskaya Y."/>
            <person name="Kevbrin V."/>
            <person name="Detkova E."/>
            <person name="Grouzdev D.S."/>
            <person name="Koziaeva V."/>
            <person name="Zhilina T."/>
        </authorList>
    </citation>
    <scope>NUCLEOTIDE SEQUENCE</scope>
    <source>
        <strain evidence="6">Z-7014</strain>
    </source>
</reference>
<dbReference type="Proteomes" id="UP000621436">
    <property type="component" value="Unassembled WGS sequence"/>
</dbReference>
<evidence type="ECO:0000256" key="1">
    <source>
        <dbReference type="ARBA" id="ARBA00022630"/>
    </source>
</evidence>
<protein>
    <submittedName>
        <fullName evidence="6">FAD-binding protein</fullName>
    </submittedName>
</protein>
<evidence type="ECO:0000313" key="6">
    <source>
        <dbReference type="EMBL" id="MBF8436930.1"/>
    </source>
</evidence>
<keyword evidence="1" id="KW-0285">Flavoprotein</keyword>
<feature type="active site" description="Proton acceptor" evidence="3">
    <location>
        <position position="368"/>
    </location>
</feature>
<dbReference type="Gene3D" id="3.90.700.10">
    <property type="entry name" value="Succinate dehydrogenase/fumarate reductase flavoprotein, catalytic domain"/>
    <property type="match status" value="1"/>
</dbReference>
<organism evidence="6 7">
    <name type="scientific">Halonatronomonas betaini</name>
    <dbReference type="NCBI Taxonomy" id="2778430"/>
    <lineage>
        <taxon>Bacteria</taxon>
        <taxon>Bacillati</taxon>
        <taxon>Bacillota</taxon>
        <taxon>Clostridia</taxon>
        <taxon>Halanaerobiales</taxon>
        <taxon>Halarsenatibacteraceae</taxon>
        <taxon>Halonatronomonas</taxon>
    </lineage>
</organism>
<sequence>MYTREMKELIKKVEATRDQRAGVEFPRMNPEEKQEVLDNYHPDYNKSGFVDLKIGPSKGQAVPDELGELLEAYSSIKDIDLDLNAADYEADILIIGGGGAGAAAALEAKKHGAEPLLVTKLRFGDANTMMAQGGIQAADKPEDSPVEHFIDAMGGGHYKNIPELVKALVMDGPEIISWMEDMGIMLNKEEDGSMETFHGGGTSRMRAHSARDYSGAEIMRVLRDEVYNNDIEVVEFAPAVELLIDDQGRAAGAVLYNLETEEYYIARANKVIMATGGSGRLHYQGFPTTNHYGATGDGLILSYRAGAELIYPDTIQYHPTGVAYPPQIQGSLVTEKVRGLGGTPLNINGEQFVNPLETRDVEAAAIIRECKGRDLGIETPTGMIGVWLDTPLIERIHGEGTIEKQLPAMHRRYLKYNIDMRKEPLLVYPTLHYQNGGILIDENGRTKVENLYVAGETAGGIHGHNRLMGNSLLDILVFGRRAGQDAAKNCNENKPGQPGLKHLDKYHQELKEAGIPEDRRAPKLLPKYRHQKTS</sequence>
<dbReference type="PANTHER" id="PTHR11632">
    <property type="entry name" value="SUCCINATE DEHYDROGENASE 2 FLAVOPROTEIN SUBUNIT"/>
    <property type="match status" value="1"/>
</dbReference>
<keyword evidence="7" id="KW-1185">Reference proteome</keyword>
<evidence type="ECO:0000256" key="3">
    <source>
        <dbReference type="PIRSR" id="PIRSR630664-50"/>
    </source>
</evidence>
<dbReference type="SUPFAM" id="SSF51905">
    <property type="entry name" value="FAD/NAD(P)-binding domain"/>
    <property type="match status" value="1"/>
</dbReference>
<name>A0A931F6H4_9FIRM</name>
<evidence type="ECO:0000259" key="5">
    <source>
        <dbReference type="Pfam" id="PF00890"/>
    </source>
</evidence>
<proteinExistence type="predicted"/>
<evidence type="ECO:0000256" key="4">
    <source>
        <dbReference type="SAM" id="MobiDB-lite"/>
    </source>
</evidence>
<dbReference type="EMBL" id="JADPIE010000004">
    <property type="protein sequence ID" value="MBF8436930.1"/>
    <property type="molecule type" value="Genomic_DNA"/>
</dbReference>
<feature type="region of interest" description="Disordered" evidence="4">
    <location>
        <begin position="512"/>
        <end position="534"/>
    </location>
</feature>
<dbReference type="InterPro" id="IPR003953">
    <property type="entry name" value="FAD-dep_OxRdtase_2_FAD-bd"/>
</dbReference>
<evidence type="ECO:0000256" key="2">
    <source>
        <dbReference type="ARBA" id="ARBA00023002"/>
    </source>
</evidence>
<dbReference type="PRINTS" id="PR00411">
    <property type="entry name" value="PNDRDTASEI"/>
</dbReference>
<dbReference type="SUPFAM" id="SSF56425">
    <property type="entry name" value="Succinate dehydrogenase/fumarate reductase flavoprotein, catalytic domain"/>
    <property type="match status" value="1"/>
</dbReference>
<dbReference type="InterPro" id="IPR027477">
    <property type="entry name" value="Succ_DH/fumarate_Rdtase_cat_sf"/>
</dbReference>
<dbReference type="GO" id="GO:0033765">
    <property type="term" value="F:steroid dehydrogenase activity, acting on the CH-CH group of donors"/>
    <property type="evidence" value="ECO:0007669"/>
    <property type="project" value="UniProtKB-ARBA"/>
</dbReference>
<dbReference type="PANTHER" id="PTHR11632:SF51">
    <property type="entry name" value="SUCCINATE DEHYDROGENASE [UBIQUINONE] FLAVOPROTEIN SUBUNIT, MITOCHONDRIAL"/>
    <property type="match status" value="1"/>
</dbReference>